<protein>
    <recommendedName>
        <fullName evidence="3">SMI1/KNR4 family protein</fullName>
    </recommendedName>
</protein>
<proteinExistence type="predicted"/>
<dbReference type="OrthoDB" id="264488at2"/>
<keyword evidence="2" id="KW-1185">Reference proteome</keyword>
<evidence type="ECO:0000313" key="1">
    <source>
        <dbReference type="EMBL" id="TYA10848.1"/>
    </source>
</evidence>
<sequence length="279" mass="32159">MNDSYSIPDLLRRIIEWERRMVPEVPYLEKPTGLFLGFRENENGGYACSPADSILFANTGMDGVHYSLLTDFGKAADLEQAPVIRVAPMDFGNCVNLVAGNLSDFFSLLFYGHEGLLFNEFRSEQEYARYRVGEEEDQTTAYFDHRKWREQKKRVSEAAIDQFQFEPIEHPFRYIQTLRAEREKSIVLPTKDGLGILPRSEEEMGETYSAHPWSGKEIPWNAPDEIKDFIARADVVPFLAFVRDFQAEFNTATEALRMICRKLETIGLHQDAARLLHCM</sequence>
<evidence type="ECO:0000313" key="2">
    <source>
        <dbReference type="Proteomes" id="UP000325218"/>
    </source>
</evidence>
<gene>
    <name evidence="1" type="ORF">FRY98_24040</name>
</gene>
<organism evidence="1 2">
    <name type="scientific">Paenibacillus faecis</name>
    <dbReference type="NCBI Taxonomy" id="862114"/>
    <lineage>
        <taxon>Bacteria</taxon>
        <taxon>Bacillati</taxon>
        <taxon>Bacillota</taxon>
        <taxon>Bacilli</taxon>
        <taxon>Bacillales</taxon>
        <taxon>Paenibacillaceae</taxon>
        <taxon>Paenibacillus</taxon>
    </lineage>
</organism>
<name>A0A5D0CLX4_9BACL</name>
<dbReference type="EMBL" id="VSDO01000005">
    <property type="protein sequence ID" value="TYA10848.1"/>
    <property type="molecule type" value="Genomic_DNA"/>
</dbReference>
<dbReference type="AlphaFoldDB" id="A0A5D0CLX4"/>
<reference evidence="1 2" key="1">
    <citation type="submission" date="2019-08" db="EMBL/GenBank/DDBJ databases">
        <title>Genome sequencing of Paenibacillus faecis DSM 23593(T).</title>
        <authorList>
            <person name="Kook J.-K."/>
            <person name="Park S.-N."/>
            <person name="Lim Y.K."/>
        </authorList>
    </citation>
    <scope>NUCLEOTIDE SEQUENCE [LARGE SCALE GENOMIC DNA]</scope>
    <source>
        <strain evidence="1 2">DSM 23593</strain>
    </source>
</reference>
<comment type="caution">
    <text evidence="1">The sequence shown here is derived from an EMBL/GenBank/DDBJ whole genome shotgun (WGS) entry which is preliminary data.</text>
</comment>
<evidence type="ECO:0008006" key="3">
    <source>
        <dbReference type="Google" id="ProtNLM"/>
    </source>
</evidence>
<accession>A0A5D0CLX4</accession>
<dbReference type="RefSeq" id="WP_148456902.1">
    <property type="nucleotide sequence ID" value="NZ_VSDO01000005.1"/>
</dbReference>
<dbReference type="Proteomes" id="UP000325218">
    <property type="component" value="Unassembled WGS sequence"/>
</dbReference>